<feature type="transmembrane region" description="Helical" evidence="6">
    <location>
        <begin position="120"/>
        <end position="140"/>
    </location>
</feature>
<reference evidence="7" key="2">
    <citation type="submission" date="2023-02" db="EMBL/GenBank/DDBJ databases">
        <authorList>
            <consortium name="DOE Joint Genome Institute"/>
            <person name="Mondo S.J."/>
            <person name="Chang Y."/>
            <person name="Wang Y."/>
            <person name="Ahrendt S."/>
            <person name="Andreopoulos W."/>
            <person name="Barry K."/>
            <person name="Beard J."/>
            <person name="Benny G.L."/>
            <person name="Blankenship S."/>
            <person name="Bonito G."/>
            <person name="Cuomo C."/>
            <person name="Desiro A."/>
            <person name="Gervers K.A."/>
            <person name="Hundley H."/>
            <person name="Kuo A."/>
            <person name="LaButti K."/>
            <person name="Lang B.F."/>
            <person name="Lipzen A."/>
            <person name="O'Donnell K."/>
            <person name="Pangilinan J."/>
            <person name="Reynolds N."/>
            <person name="Sandor L."/>
            <person name="Smith M.W."/>
            <person name="Tsang A."/>
            <person name="Grigoriev I.V."/>
            <person name="Stajich J.E."/>
            <person name="Spatafora J.W."/>
        </authorList>
    </citation>
    <scope>NUCLEOTIDE SEQUENCE</scope>
    <source>
        <strain evidence="7">RSA 2281</strain>
    </source>
</reference>
<accession>A0AAD5JLF9</accession>
<evidence type="ECO:0000256" key="1">
    <source>
        <dbReference type="ARBA" id="ARBA00004141"/>
    </source>
</evidence>
<protein>
    <submittedName>
        <fullName evidence="7">Magnesium transporter NIPA-domain-containing protein</fullName>
    </submittedName>
</protein>
<comment type="subcellular location">
    <subcellularLocation>
        <location evidence="1">Membrane</location>
        <topology evidence="1">Multi-pass membrane protein</topology>
    </subcellularLocation>
</comment>
<dbReference type="InterPro" id="IPR037185">
    <property type="entry name" value="EmrE-like"/>
</dbReference>
<dbReference type="AlphaFoldDB" id="A0AAD5JLF9"/>
<evidence type="ECO:0000256" key="6">
    <source>
        <dbReference type="SAM" id="Phobius"/>
    </source>
</evidence>
<keyword evidence="8" id="KW-1185">Reference proteome</keyword>
<evidence type="ECO:0000256" key="5">
    <source>
        <dbReference type="SAM" id="MobiDB-lite"/>
    </source>
</evidence>
<dbReference type="PANTHER" id="PTHR12570:SF92">
    <property type="entry name" value="SPICHTHYIN, ISOFORM B"/>
    <property type="match status" value="1"/>
</dbReference>
<dbReference type="PANTHER" id="PTHR12570">
    <property type="match status" value="1"/>
</dbReference>
<dbReference type="InterPro" id="IPR008521">
    <property type="entry name" value="Mg_trans_NIPA"/>
</dbReference>
<feature type="transmembrane region" description="Helical" evidence="6">
    <location>
        <begin position="61"/>
        <end position="78"/>
    </location>
</feature>
<evidence type="ECO:0000313" key="7">
    <source>
        <dbReference type="EMBL" id="KAI9244835.1"/>
    </source>
</evidence>
<dbReference type="EMBL" id="JAIXMP010000056">
    <property type="protein sequence ID" value="KAI9244835.1"/>
    <property type="molecule type" value="Genomic_DNA"/>
</dbReference>
<dbReference type="GO" id="GO:0016020">
    <property type="term" value="C:membrane"/>
    <property type="evidence" value="ECO:0007669"/>
    <property type="project" value="UniProtKB-SubCell"/>
</dbReference>
<dbReference type="GO" id="GO:0015095">
    <property type="term" value="F:magnesium ion transmembrane transporter activity"/>
    <property type="evidence" value="ECO:0007669"/>
    <property type="project" value="InterPro"/>
</dbReference>
<feature type="transmembrane region" description="Helical" evidence="6">
    <location>
        <begin position="84"/>
        <end position="108"/>
    </location>
</feature>
<feature type="transmembrane region" description="Helical" evidence="6">
    <location>
        <begin position="285"/>
        <end position="306"/>
    </location>
</feature>
<evidence type="ECO:0000256" key="4">
    <source>
        <dbReference type="ARBA" id="ARBA00023136"/>
    </source>
</evidence>
<reference evidence="7" key="1">
    <citation type="journal article" date="2022" name="IScience">
        <title>Evolution of zygomycete secretomes and the origins of terrestrial fungal ecologies.</title>
        <authorList>
            <person name="Chang Y."/>
            <person name="Wang Y."/>
            <person name="Mondo S."/>
            <person name="Ahrendt S."/>
            <person name="Andreopoulos W."/>
            <person name="Barry K."/>
            <person name="Beard J."/>
            <person name="Benny G.L."/>
            <person name="Blankenship S."/>
            <person name="Bonito G."/>
            <person name="Cuomo C."/>
            <person name="Desiro A."/>
            <person name="Gervers K.A."/>
            <person name="Hundley H."/>
            <person name="Kuo A."/>
            <person name="LaButti K."/>
            <person name="Lang B.F."/>
            <person name="Lipzen A."/>
            <person name="O'Donnell K."/>
            <person name="Pangilinan J."/>
            <person name="Reynolds N."/>
            <person name="Sandor L."/>
            <person name="Smith M.E."/>
            <person name="Tsang A."/>
            <person name="Grigoriev I.V."/>
            <person name="Stajich J.E."/>
            <person name="Spatafora J.W."/>
        </authorList>
    </citation>
    <scope>NUCLEOTIDE SEQUENCE</scope>
    <source>
        <strain evidence="7">RSA 2281</strain>
    </source>
</reference>
<name>A0AAD5JLF9_9FUNG</name>
<evidence type="ECO:0000256" key="2">
    <source>
        <dbReference type="ARBA" id="ARBA00022692"/>
    </source>
</evidence>
<feature type="compositionally biased region" description="Basic and acidic residues" evidence="5">
    <location>
        <begin position="400"/>
        <end position="413"/>
    </location>
</feature>
<feature type="transmembrane region" description="Helical" evidence="6">
    <location>
        <begin position="258"/>
        <end position="279"/>
    </location>
</feature>
<feature type="transmembrane region" description="Helical" evidence="6">
    <location>
        <begin position="227"/>
        <end position="246"/>
    </location>
</feature>
<evidence type="ECO:0000313" key="8">
    <source>
        <dbReference type="Proteomes" id="UP001209540"/>
    </source>
</evidence>
<proteinExistence type="predicted"/>
<evidence type="ECO:0000256" key="3">
    <source>
        <dbReference type="ARBA" id="ARBA00022989"/>
    </source>
</evidence>
<comment type="caution">
    <text evidence="7">The sequence shown here is derived from an EMBL/GenBank/DDBJ whole genome shotgun (WGS) entry which is preliminary data.</text>
</comment>
<sequence>MSDATSDDSFIDTSMNSSLYKAVGVSLAVASGIFIGASFVFKKKGLVQSVERSGGVAGDGYAYLTSAMWWTGMILMIIGELCNFIAYAFTQAILVTPLGALSVVVSAILSSIFLKERLSLTGKIGCFICIVGSIVIVLHAPEESANDTSIETFKELVLSVGFLIYASLSIAVVLILIIFAAPRWGKKNMLVYITICSVIGAISVVFTQGLGMAIVHSITISNQFNNYFIYIVLLIVIVTLVVEIIYLNKALNLFNTALVTPTYYVLFTTLTIVSSIVLYRGFDATPVEIVTVVQGFFCICAGVALLQVSQREKRQDIDKNGALDDERNKEAKDEEWNCGSMSGGTSAKMVDNTPRKTEINLEPGMAELFPFAGITRFASTTRRQPRSAVSSFSSSSRNKVIPEDRSYNPEKKRATTITGPTLSSDILSTAVVDGGGSDDNKNEVLSIPVNNTIGVGNTNPGEDGYTRETRWKDRIPRPPAAAARHQLMLENRHREMEAAAKQISINIQEPIIPSYTSIGSTSNSTVMTSRQQKRSSGSNNSSFSDKPIRRNFLQGSPFRSRSRRAQERLNRFKAYNLGLHESSSFEDHRNLVTHQSSENSSLY</sequence>
<feature type="region of interest" description="Disordered" evidence="5">
    <location>
        <begin position="515"/>
        <end position="564"/>
    </location>
</feature>
<organism evidence="7 8">
    <name type="scientific">Phascolomyces articulosus</name>
    <dbReference type="NCBI Taxonomy" id="60185"/>
    <lineage>
        <taxon>Eukaryota</taxon>
        <taxon>Fungi</taxon>
        <taxon>Fungi incertae sedis</taxon>
        <taxon>Mucoromycota</taxon>
        <taxon>Mucoromycotina</taxon>
        <taxon>Mucoromycetes</taxon>
        <taxon>Mucorales</taxon>
        <taxon>Lichtheimiaceae</taxon>
        <taxon>Phascolomyces</taxon>
    </lineage>
</organism>
<keyword evidence="2 6" id="KW-0812">Transmembrane</keyword>
<feature type="region of interest" description="Disordered" evidence="5">
    <location>
        <begin position="380"/>
        <end position="416"/>
    </location>
</feature>
<feature type="transmembrane region" description="Helical" evidence="6">
    <location>
        <begin position="160"/>
        <end position="182"/>
    </location>
</feature>
<feature type="compositionally biased region" description="Low complexity" evidence="5">
    <location>
        <begin position="387"/>
        <end position="396"/>
    </location>
</feature>
<keyword evidence="3 6" id="KW-1133">Transmembrane helix</keyword>
<feature type="compositionally biased region" description="Low complexity" evidence="5">
    <location>
        <begin position="534"/>
        <end position="544"/>
    </location>
</feature>
<feature type="compositionally biased region" description="Polar residues" evidence="5">
    <location>
        <begin position="515"/>
        <end position="528"/>
    </location>
</feature>
<feature type="transmembrane region" description="Helical" evidence="6">
    <location>
        <begin position="189"/>
        <end position="215"/>
    </location>
</feature>
<dbReference type="Pfam" id="PF05653">
    <property type="entry name" value="Mg_trans_NIPA"/>
    <property type="match status" value="1"/>
</dbReference>
<keyword evidence="4 6" id="KW-0472">Membrane</keyword>
<dbReference type="SUPFAM" id="SSF103481">
    <property type="entry name" value="Multidrug resistance efflux transporter EmrE"/>
    <property type="match status" value="1"/>
</dbReference>
<dbReference type="Proteomes" id="UP001209540">
    <property type="component" value="Unassembled WGS sequence"/>
</dbReference>
<gene>
    <name evidence="7" type="ORF">BDA99DRAFT_472437</name>
</gene>
<feature type="transmembrane region" description="Helical" evidence="6">
    <location>
        <begin position="20"/>
        <end position="41"/>
    </location>
</feature>